<evidence type="ECO:0000256" key="2">
    <source>
        <dbReference type="ARBA" id="ARBA00023235"/>
    </source>
</evidence>
<sequence length="182" mass="19448">MPISSPATKGAKFTSPTGGSFKQAQQVIKTGKSYTAILHTTAGDITIQLSPDTPITTNNFVFLAQQKFYDGVIFHRVIPGFMIQGGDPTGTGMGDPGYKFANEKFTGEYKRGTVAMANSGPDTNGSQFFIMHADYALPPNYVIFGLTTSGLDVVDKIATARTGESDRPVEPVSIKSIDIAEK</sequence>
<keyword evidence="1 3" id="KW-0697">Rotamase</keyword>
<dbReference type="InterPro" id="IPR002130">
    <property type="entry name" value="Cyclophilin-type_PPIase_dom"/>
</dbReference>
<evidence type="ECO:0000313" key="6">
    <source>
        <dbReference type="Proteomes" id="UP000229574"/>
    </source>
</evidence>
<dbReference type="AlphaFoldDB" id="A0A2H0X057"/>
<dbReference type="PRINTS" id="PR00153">
    <property type="entry name" value="CSAPPISMRASE"/>
</dbReference>
<dbReference type="InterPro" id="IPR020892">
    <property type="entry name" value="Cyclophilin-type_PPIase_CS"/>
</dbReference>
<gene>
    <name evidence="5" type="ORF">COT54_00500</name>
</gene>
<protein>
    <recommendedName>
        <fullName evidence="3">Peptidyl-prolyl cis-trans isomerase</fullName>
        <shortName evidence="3">PPIase</shortName>
        <ecNumber evidence="3">5.2.1.8</ecNumber>
    </recommendedName>
</protein>
<dbReference type="GO" id="GO:0006457">
    <property type="term" value="P:protein folding"/>
    <property type="evidence" value="ECO:0007669"/>
    <property type="project" value="InterPro"/>
</dbReference>
<evidence type="ECO:0000256" key="3">
    <source>
        <dbReference type="RuleBase" id="RU363019"/>
    </source>
</evidence>
<comment type="caution">
    <text evidence="5">The sequence shown here is derived from an EMBL/GenBank/DDBJ whole genome shotgun (WGS) entry which is preliminary data.</text>
</comment>
<dbReference type="GO" id="GO:0003755">
    <property type="term" value="F:peptidyl-prolyl cis-trans isomerase activity"/>
    <property type="evidence" value="ECO:0007669"/>
    <property type="project" value="UniProtKB-UniRule"/>
</dbReference>
<comment type="catalytic activity">
    <reaction evidence="3">
        <text>[protein]-peptidylproline (omega=180) = [protein]-peptidylproline (omega=0)</text>
        <dbReference type="Rhea" id="RHEA:16237"/>
        <dbReference type="Rhea" id="RHEA-COMP:10747"/>
        <dbReference type="Rhea" id="RHEA-COMP:10748"/>
        <dbReference type="ChEBI" id="CHEBI:83833"/>
        <dbReference type="ChEBI" id="CHEBI:83834"/>
        <dbReference type="EC" id="5.2.1.8"/>
    </reaction>
</comment>
<dbReference type="PROSITE" id="PS50072">
    <property type="entry name" value="CSA_PPIASE_2"/>
    <property type="match status" value="1"/>
</dbReference>
<evidence type="ECO:0000256" key="1">
    <source>
        <dbReference type="ARBA" id="ARBA00023110"/>
    </source>
</evidence>
<dbReference type="Pfam" id="PF00160">
    <property type="entry name" value="Pro_isomerase"/>
    <property type="match status" value="1"/>
</dbReference>
<dbReference type="Gene3D" id="2.40.100.10">
    <property type="entry name" value="Cyclophilin-like"/>
    <property type="match status" value="1"/>
</dbReference>
<evidence type="ECO:0000259" key="4">
    <source>
        <dbReference type="PROSITE" id="PS50072"/>
    </source>
</evidence>
<keyword evidence="2 3" id="KW-0413">Isomerase</keyword>
<comment type="function">
    <text evidence="3">PPIases accelerate the folding of proteins. It catalyzes the cis-trans isomerization of proline imidic peptide bonds in oligopeptides.</text>
</comment>
<proteinExistence type="inferred from homology"/>
<comment type="similarity">
    <text evidence="3">Belongs to the cyclophilin-type PPIase family.</text>
</comment>
<dbReference type="PANTHER" id="PTHR45625:SF4">
    <property type="entry name" value="PEPTIDYLPROLYL ISOMERASE DOMAIN AND WD REPEAT-CONTAINING PROTEIN 1"/>
    <property type="match status" value="1"/>
</dbReference>
<dbReference type="EC" id="5.2.1.8" evidence="3"/>
<dbReference type="EMBL" id="PEYY01000019">
    <property type="protein sequence ID" value="PIS18215.1"/>
    <property type="molecule type" value="Genomic_DNA"/>
</dbReference>
<dbReference type="CDD" id="cd00317">
    <property type="entry name" value="cyclophilin"/>
    <property type="match status" value="1"/>
</dbReference>
<name>A0A2H0X057_9BACT</name>
<dbReference type="InterPro" id="IPR029000">
    <property type="entry name" value="Cyclophilin-like_dom_sf"/>
</dbReference>
<dbReference type="SUPFAM" id="SSF50891">
    <property type="entry name" value="Cyclophilin-like"/>
    <property type="match status" value="1"/>
</dbReference>
<accession>A0A2H0X057</accession>
<feature type="domain" description="PPIase cyclophilin-type" evidence="4">
    <location>
        <begin position="39"/>
        <end position="179"/>
    </location>
</feature>
<dbReference type="InterPro" id="IPR044666">
    <property type="entry name" value="Cyclophilin_A-like"/>
</dbReference>
<dbReference type="PROSITE" id="PS00170">
    <property type="entry name" value="CSA_PPIASE_1"/>
    <property type="match status" value="1"/>
</dbReference>
<dbReference type="PANTHER" id="PTHR45625">
    <property type="entry name" value="PEPTIDYL-PROLYL CIS-TRANS ISOMERASE-RELATED"/>
    <property type="match status" value="1"/>
</dbReference>
<dbReference type="Proteomes" id="UP000229574">
    <property type="component" value="Unassembled WGS sequence"/>
</dbReference>
<reference evidence="6" key="1">
    <citation type="submission" date="2017-09" db="EMBL/GenBank/DDBJ databases">
        <title>Depth-based differentiation of microbial function through sediment-hosted aquifers and enrichment of novel symbionts in the deep terrestrial subsurface.</title>
        <authorList>
            <person name="Probst A.J."/>
            <person name="Ladd B."/>
            <person name="Jarett J.K."/>
            <person name="Geller-Mcgrath D.E."/>
            <person name="Sieber C.M.K."/>
            <person name="Emerson J.B."/>
            <person name="Anantharaman K."/>
            <person name="Thomas B.C."/>
            <person name="Malmstrom R."/>
            <person name="Stieglmeier M."/>
            <person name="Klingl A."/>
            <person name="Woyke T."/>
            <person name="Ryan C.M."/>
            <person name="Banfield J.F."/>
        </authorList>
    </citation>
    <scope>NUCLEOTIDE SEQUENCE [LARGE SCALE GENOMIC DNA]</scope>
</reference>
<organism evidence="5 6">
    <name type="scientific">Candidatus Collierbacteria bacterium CG09_land_8_20_14_0_10_46_12</name>
    <dbReference type="NCBI Taxonomy" id="1974533"/>
    <lineage>
        <taxon>Bacteria</taxon>
        <taxon>Candidatus Collieribacteriota</taxon>
    </lineage>
</organism>
<evidence type="ECO:0000313" key="5">
    <source>
        <dbReference type="EMBL" id="PIS18215.1"/>
    </source>
</evidence>